<reference evidence="1" key="1">
    <citation type="journal article" date="2020" name="Stud. Mycol.">
        <title>101 Dothideomycetes genomes: a test case for predicting lifestyles and emergence of pathogens.</title>
        <authorList>
            <person name="Haridas S."/>
            <person name="Albert R."/>
            <person name="Binder M."/>
            <person name="Bloem J."/>
            <person name="Labutti K."/>
            <person name="Salamov A."/>
            <person name="Andreopoulos B."/>
            <person name="Baker S."/>
            <person name="Barry K."/>
            <person name="Bills G."/>
            <person name="Bluhm B."/>
            <person name="Cannon C."/>
            <person name="Castanera R."/>
            <person name="Culley D."/>
            <person name="Daum C."/>
            <person name="Ezra D."/>
            <person name="Gonzalez J."/>
            <person name="Henrissat B."/>
            <person name="Kuo A."/>
            <person name="Liang C."/>
            <person name="Lipzen A."/>
            <person name="Lutzoni F."/>
            <person name="Magnuson J."/>
            <person name="Mondo S."/>
            <person name="Nolan M."/>
            <person name="Ohm R."/>
            <person name="Pangilinan J."/>
            <person name="Park H.-J."/>
            <person name="Ramirez L."/>
            <person name="Alfaro M."/>
            <person name="Sun H."/>
            <person name="Tritt A."/>
            <person name="Yoshinaga Y."/>
            <person name="Zwiers L.-H."/>
            <person name="Turgeon B."/>
            <person name="Goodwin S."/>
            <person name="Spatafora J."/>
            <person name="Crous P."/>
            <person name="Grigoriev I."/>
        </authorList>
    </citation>
    <scope>NUCLEOTIDE SEQUENCE</scope>
    <source>
        <strain evidence="1">CBS 113389</strain>
    </source>
</reference>
<dbReference type="GeneID" id="54473710"/>
<organism evidence="1 2">
    <name type="scientific">Neohortaea acidophila</name>
    <dbReference type="NCBI Taxonomy" id="245834"/>
    <lineage>
        <taxon>Eukaryota</taxon>
        <taxon>Fungi</taxon>
        <taxon>Dikarya</taxon>
        <taxon>Ascomycota</taxon>
        <taxon>Pezizomycotina</taxon>
        <taxon>Dothideomycetes</taxon>
        <taxon>Dothideomycetidae</taxon>
        <taxon>Mycosphaerellales</taxon>
        <taxon>Teratosphaeriaceae</taxon>
        <taxon>Neohortaea</taxon>
    </lineage>
</organism>
<keyword evidence="2" id="KW-1185">Reference proteome</keyword>
<proteinExistence type="predicted"/>
<dbReference type="SUPFAM" id="SSF54427">
    <property type="entry name" value="NTF2-like"/>
    <property type="match status" value="1"/>
</dbReference>
<dbReference type="RefSeq" id="XP_033593144.1">
    <property type="nucleotide sequence ID" value="XM_033732708.1"/>
</dbReference>
<evidence type="ECO:0000313" key="1">
    <source>
        <dbReference type="EMBL" id="KAF2486575.1"/>
    </source>
</evidence>
<evidence type="ECO:0008006" key="3">
    <source>
        <dbReference type="Google" id="ProtNLM"/>
    </source>
</evidence>
<dbReference type="InterPro" id="IPR032710">
    <property type="entry name" value="NTF2-like_dom_sf"/>
</dbReference>
<dbReference type="PANTHER" id="PTHR39401:SF1">
    <property type="entry name" value="SNOAL-LIKE DOMAIN-CONTAINING PROTEIN"/>
    <property type="match status" value="1"/>
</dbReference>
<dbReference type="Proteomes" id="UP000799767">
    <property type="component" value="Unassembled WGS sequence"/>
</dbReference>
<accession>A0A6A6Q2N2</accession>
<dbReference type="PANTHER" id="PTHR39401">
    <property type="entry name" value="SNOAL-LIKE DOMAIN-CONTAINING PROTEIN"/>
    <property type="match status" value="1"/>
</dbReference>
<protein>
    <recommendedName>
        <fullName evidence="3">SnoaL-like domain-containing protein</fullName>
    </recommendedName>
</protein>
<name>A0A6A6Q2N2_9PEZI</name>
<evidence type="ECO:0000313" key="2">
    <source>
        <dbReference type="Proteomes" id="UP000799767"/>
    </source>
</evidence>
<gene>
    <name evidence="1" type="ORF">BDY17DRAFT_291722</name>
</gene>
<dbReference type="AlphaFoldDB" id="A0A6A6Q2N2"/>
<dbReference type="Gene3D" id="3.10.450.50">
    <property type="match status" value="1"/>
</dbReference>
<dbReference type="OrthoDB" id="3468019at2759"/>
<dbReference type="EMBL" id="MU001632">
    <property type="protein sequence ID" value="KAF2486575.1"/>
    <property type="molecule type" value="Genomic_DNA"/>
</dbReference>
<sequence length="143" mass="16147">MSQYTASVPPDGQVRPEIVEYFERFYAVSDTPDAHDKYAQLFTKDAKLIMGPAESNGRAEILKFRHGMWEKVAKRSHRPLQVYAFGAGADDVMLHGDVDFVLKDDRKVSMSWGAKAHFAKEDGELKMDVYQVFLDTGAMARAK</sequence>